<dbReference type="VEuPathDB" id="FungiDB:AJ78_08968"/>
<organism evidence="2 3">
    <name type="scientific">Emergomyces pasteurianus Ep9510</name>
    <dbReference type="NCBI Taxonomy" id="1447872"/>
    <lineage>
        <taxon>Eukaryota</taxon>
        <taxon>Fungi</taxon>
        <taxon>Dikarya</taxon>
        <taxon>Ascomycota</taxon>
        <taxon>Pezizomycotina</taxon>
        <taxon>Eurotiomycetes</taxon>
        <taxon>Eurotiomycetidae</taxon>
        <taxon>Onygenales</taxon>
        <taxon>Ajellomycetaceae</taxon>
        <taxon>Emergomyces</taxon>
    </lineage>
</organism>
<evidence type="ECO:0000313" key="2">
    <source>
        <dbReference type="EMBL" id="OJD09705.1"/>
    </source>
</evidence>
<evidence type="ECO:0000256" key="1">
    <source>
        <dbReference type="SAM" id="SignalP"/>
    </source>
</evidence>
<protein>
    <recommendedName>
        <fullName evidence="4">Endo-1,3(4)-beta-glucanase 1 carbohydrate binding domain-containing protein</fullName>
    </recommendedName>
</protein>
<reference evidence="2 3" key="1">
    <citation type="submission" date="2015-07" db="EMBL/GenBank/DDBJ databases">
        <title>Emmonsia species relationships and genome sequence.</title>
        <authorList>
            <consortium name="The Broad Institute Genomics Platform"/>
            <person name="Cuomo C.A."/>
            <person name="Munoz J.F."/>
            <person name="Imamovic A."/>
            <person name="Priest M.E."/>
            <person name="Young S."/>
            <person name="Clay O.K."/>
            <person name="McEwen J.G."/>
        </authorList>
    </citation>
    <scope>NUCLEOTIDE SEQUENCE [LARGE SCALE GENOMIC DNA]</scope>
    <source>
        <strain evidence="2 3">UAMH 9510</strain>
    </source>
</reference>
<feature type="chain" id="PRO_5012927503" description="Endo-1,3(4)-beta-glucanase 1 carbohydrate binding domain-containing protein" evidence="1">
    <location>
        <begin position="23"/>
        <end position="84"/>
    </location>
</feature>
<keyword evidence="1" id="KW-0732">Signal</keyword>
<proteinExistence type="predicted"/>
<feature type="non-terminal residue" evidence="2">
    <location>
        <position position="1"/>
    </location>
</feature>
<comment type="caution">
    <text evidence="2">The sequence shown here is derived from an EMBL/GenBank/DDBJ whole genome shotgun (WGS) entry which is preliminary data.</text>
</comment>
<feature type="signal peptide" evidence="1">
    <location>
        <begin position="1"/>
        <end position="22"/>
    </location>
</feature>
<sequence>LNMQLTSKLVALMLSFASFTLAAPTESAAEQGKNADDLLACKSGSYRCGGWLDRIEVCSGGRWVLTAVCGNECLYDNRGFPYCV</sequence>
<dbReference type="EMBL" id="LGRN01001196">
    <property type="protein sequence ID" value="OJD09705.1"/>
    <property type="molecule type" value="Genomic_DNA"/>
</dbReference>
<dbReference type="Proteomes" id="UP000182235">
    <property type="component" value="Unassembled WGS sequence"/>
</dbReference>
<dbReference type="AlphaFoldDB" id="A0A1J9NYL5"/>
<evidence type="ECO:0000313" key="3">
    <source>
        <dbReference type="Proteomes" id="UP000182235"/>
    </source>
</evidence>
<evidence type="ECO:0008006" key="4">
    <source>
        <dbReference type="Google" id="ProtNLM"/>
    </source>
</evidence>
<keyword evidence="3" id="KW-1185">Reference proteome</keyword>
<dbReference type="OrthoDB" id="10291820at2759"/>
<accession>A0A1J9NYL5</accession>
<name>A0A1J9NYL5_9EURO</name>
<gene>
    <name evidence="2" type="ORF">AJ78_08968</name>
</gene>